<comment type="subcellular location">
    <subcellularLocation>
        <location evidence="8">Cytoplasm</location>
    </subcellularLocation>
</comment>
<protein>
    <recommendedName>
        <fullName evidence="7 8">Peptidyl-tRNA hydrolase</fullName>
        <shortName evidence="8">Pth</shortName>
        <ecNumber evidence="1 8">3.1.1.29</ecNumber>
    </recommendedName>
</protein>
<evidence type="ECO:0000313" key="11">
    <source>
        <dbReference type="EMBL" id="MBS4537594.1"/>
    </source>
</evidence>
<dbReference type="GO" id="GO:0004045">
    <property type="term" value="F:peptidyl-tRNA hydrolase activity"/>
    <property type="evidence" value="ECO:0007669"/>
    <property type="project" value="UniProtKB-UniRule"/>
</dbReference>
<feature type="binding site" evidence="8">
    <location>
        <position position="112"/>
    </location>
    <ligand>
        <name>tRNA</name>
        <dbReference type="ChEBI" id="CHEBI:17843"/>
    </ligand>
</feature>
<dbReference type="EMBL" id="WSFT01000019">
    <property type="protein sequence ID" value="MBS4537594.1"/>
    <property type="molecule type" value="Genomic_DNA"/>
</dbReference>
<dbReference type="PROSITE" id="PS01196">
    <property type="entry name" value="PEPT_TRNA_HYDROL_2"/>
    <property type="match status" value="1"/>
</dbReference>
<evidence type="ECO:0000256" key="6">
    <source>
        <dbReference type="ARBA" id="ARBA00048707"/>
    </source>
</evidence>
<comment type="caution">
    <text evidence="11">The sequence shown here is derived from an EMBL/GenBank/DDBJ whole genome shotgun (WGS) entry which is preliminary data.</text>
</comment>
<dbReference type="GO" id="GO:0006515">
    <property type="term" value="P:protein quality control for misfolded or incompletely synthesized proteins"/>
    <property type="evidence" value="ECO:0007669"/>
    <property type="project" value="UniProtKB-UniRule"/>
</dbReference>
<evidence type="ECO:0000256" key="1">
    <source>
        <dbReference type="ARBA" id="ARBA00013260"/>
    </source>
</evidence>
<dbReference type="CDD" id="cd00462">
    <property type="entry name" value="PTH"/>
    <property type="match status" value="1"/>
</dbReference>
<comment type="function">
    <text evidence="8">Catalyzes the release of premature peptidyl moieties from peptidyl-tRNA molecules trapped in stalled 50S ribosomal subunits, and thus maintains levels of free tRNAs and 50S ribosomes.</text>
</comment>
<dbReference type="InterPro" id="IPR036416">
    <property type="entry name" value="Pept_tRNA_hydro_sf"/>
</dbReference>
<organism evidence="11 12">
    <name type="scientific">Anaeromonas frigoriresistens</name>
    <dbReference type="NCBI Taxonomy" id="2683708"/>
    <lineage>
        <taxon>Bacteria</taxon>
        <taxon>Bacillati</taxon>
        <taxon>Bacillota</taxon>
        <taxon>Tissierellia</taxon>
        <taxon>Tissierellales</taxon>
        <taxon>Thermohalobacteraceae</taxon>
        <taxon>Anaeromonas</taxon>
    </lineage>
</organism>
<dbReference type="AlphaFoldDB" id="A0A942Z848"/>
<evidence type="ECO:0000256" key="2">
    <source>
        <dbReference type="ARBA" id="ARBA00022555"/>
    </source>
</evidence>
<sequence length="186" mass="20996">MYAVIGLGNPGKKYNYTKHNVGFDAIDCLAQRNNVKVIKIKHQAIYGEFNLSGEKVILVKPQTYMNNSGVSVKSLVEYYKIPIKNIIVLYDDIDIDIGSLRIRKKGSAGSHNGMRSIIYHLKDDNFPRVRIGIGKPQENRDLVDHVLGGFNKEDREKVDDIILKAAKSVEEIIKTDIDKAMNMYNG</sequence>
<comment type="similarity">
    <text evidence="5 8 10">Belongs to the PTH family.</text>
</comment>
<dbReference type="PROSITE" id="PS01195">
    <property type="entry name" value="PEPT_TRNA_HYDROL_1"/>
    <property type="match status" value="1"/>
</dbReference>
<evidence type="ECO:0000256" key="4">
    <source>
        <dbReference type="ARBA" id="ARBA00022884"/>
    </source>
</evidence>
<feature type="binding site" evidence="8">
    <location>
        <position position="14"/>
    </location>
    <ligand>
        <name>tRNA</name>
        <dbReference type="ChEBI" id="CHEBI:17843"/>
    </ligand>
</feature>
<evidence type="ECO:0000313" key="12">
    <source>
        <dbReference type="Proteomes" id="UP000724672"/>
    </source>
</evidence>
<proteinExistence type="inferred from homology"/>
<dbReference type="EC" id="3.1.1.29" evidence="1 8"/>
<dbReference type="Gene3D" id="3.40.50.1470">
    <property type="entry name" value="Peptidyl-tRNA hydrolase"/>
    <property type="match status" value="1"/>
</dbReference>
<dbReference type="Proteomes" id="UP000724672">
    <property type="component" value="Unassembled WGS sequence"/>
</dbReference>
<keyword evidence="3 8" id="KW-0378">Hydrolase</keyword>
<feature type="site" description="Discriminates between blocked and unblocked aminoacyl-tRNA" evidence="8">
    <location>
        <position position="9"/>
    </location>
</feature>
<gene>
    <name evidence="8 11" type="primary">pth</name>
    <name evidence="11" type="ORF">GOQ27_03915</name>
</gene>
<comment type="catalytic activity">
    <reaction evidence="6 8 9">
        <text>an N-acyl-L-alpha-aminoacyl-tRNA + H2O = an N-acyl-L-amino acid + a tRNA + H(+)</text>
        <dbReference type="Rhea" id="RHEA:54448"/>
        <dbReference type="Rhea" id="RHEA-COMP:10123"/>
        <dbReference type="Rhea" id="RHEA-COMP:13883"/>
        <dbReference type="ChEBI" id="CHEBI:15377"/>
        <dbReference type="ChEBI" id="CHEBI:15378"/>
        <dbReference type="ChEBI" id="CHEBI:59874"/>
        <dbReference type="ChEBI" id="CHEBI:78442"/>
        <dbReference type="ChEBI" id="CHEBI:138191"/>
        <dbReference type="EC" id="3.1.1.29"/>
    </reaction>
</comment>
<dbReference type="Pfam" id="PF01195">
    <property type="entry name" value="Pept_tRNA_hydro"/>
    <property type="match status" value="1"/>
</dbReference>
<dbReference type="PANTHER" id="PTHR17224:SF1">
    <property type="entry name" value="PEPTIDYL-TRNA HYDROLASE"/>
    <property type="match status" value="1"/>
</dbReference>
<keyword evidence="12" id="KW-1185">Reference proteome</keyword>
<feature type="binding site" evidence="8">
    <location>
        <position position="66"/>
    </location>
    <ligand>
        <name>tRNA</name>
        <dbReference type="ChEBI" id="CHEBI:17843"/>
    </ligand>
</feature>
<dbReference type="HAMAP" id="MF_00083">
    <property type="entry name" value="Pept_tRNA_hydro_bact"/>
    <property type="match status" value="1"/>
</dbReference>
<evidence type="ECO:0000256" key="10">
    <source>
        <dbReference type="RuleBase" id="RU004320"/>
    </source>
</evidence>
<evidence type="ECO:0000256" key="3">
    <source>
        <dbReference type="ARBA" id="ARBA00022801"/>
    </source>
</evidence>
<dbReference type="GO" id="GO:0072344">
    <property type="term" value="P:rescue of stalled ribosome"/>
    <property type="evidence" value="ECO:0007669"/>
    <property type="project" value="UniProtKB-UniRule"/>
</dbReference>
<keyword evidence="2 8" id="KW-0820">tRNA-binding</keyword>
<dbReference type="NCBIfam" id="TIGR00447">
    <property type="entry name" value="pth"/>
    <property type="match status" value="1"/>
</dbReference>
<dbReference type="FunFam" id="3.40.50.1470:FF:000001">
    <property type="entry name" value="Peptidyl-tRNA hydrolase"/>
    <property type="match status" value="1"/>
</dbReference>
<evidence type="ECO:0000256" key="5">
    <source>
        <dbReference type="ARBA" id="ARBA00038063"/>
    </source>
</evidence>
<comment type="function">
    <text evidence="8">Hydrolyzes ribosome-free peptidyl-tRNAs (with 1 or more amino acids incorporated), which drop off the ribosome during protein synthesis, or as a result of ribosome stalling.</text>
</comment>
<keyword evidence="8" id="KW-0963">Cytoplasm</keyword>
<dbReference type="GO" id="GO:0005737">
    <property type="term" value="C:cytoplasm"/>
    <property type="evidence" value="ECO:0007669"/>
    <property type="project" value="UniProtKB-SubCell"/>
</dbReference>
<dbReference type="GO" id="GO:0000049">
    <property type="term" value="F:tRNA binding"/>
    <property type="evidence" value="ECO:0007669"/>
    <property type="project" value="UniProtKB-UniRule"/>
</dbReference>
<feature type="site" description="Stabilizes the basic form of H active site to accept a proton" evidence="8">
    <location>
        <position position="91"/>
    </location>
</feature>
<dbReference type="PANTHER" id="PTHR17224">
    <property type="entry name" value="PEPTIDYL-TRNA HYDROLASE"/>
    <property type="match status" value="1"/>
</dbReference>
<feature type="active site" description="Proton acceptor" evidence="8">
    <location>
        <position position="19"/>
    </location>
</feature>
<dbReference type="InterPro" id="IPR018171">
    <property type="entry name" value="Pept_tRNA_hydro_CS"/>
</dbReference>
<keyword evidence="4 8" id="KW-0694">RNA-binding</keyword>
<evidence type="ECO:0000256" key="7">
    <source>
        <dbReference type="ARBA" id="ARBA00050038"/>
    </source>
</evidence>
<dbReference type="SUPFAM" id="SSF53178">
    <property type="entry name" value="Peptidyl-tRNA hydrolase-like"/>
    <property type="match status" value="1"/>
</dbReference>
<accession>A0A942Z848</accession>
<feature type="binding site" evidence="8">
    <location>
        <position position="64"/>
    </location>
    <ligand>
        <name>tRNA</name>
        <dbReference type="ChEBI" id="CHEBI:17843"/>
    </ligand>
</feature>
<evidence type="ECO:0000256" key="9">
    <source>
        <dbReference type="RuleBase" id="RU000673"/>
    </source>
</evidence>
<dbReference type="InterPro" id="IPR001328">
    <property type="entry name" value="Pept_tRNA_hydro"/>
</dbReference>
<comment type="subunit">
    <text evidence="8">Monomer.</text>
</comment>
<reference evidence="11" key="1">
    <citation type="submission" date="2019-12" db="EMBL/GenBank/DDBJ databases">
        <title>Clostridiaceae gen. nov. sp. nov., isolated from sediment in Xinjiang, China.</title>
        <authorList>
            <person name="Zhang R."/>
        </authorList>
    </citation>
    <scope>NUCLEOTIDE SEQUENCE</scope>
    <source>
        <strain evidence="11">D2Q-11</strain>
    </source>
</reference>
<name>A0A942Z848_9FIRM</name>
<evidence type="ECO:0000256" key="8">
    <source>
        <dbReference type="HAMAP-Rule" id="MF_00083"/>
    </source>
</evidence>